<protein>
    <submittedName>
        <fullName evidence="9">Uncharacterized protein</fullName>
    </submittedName>
</protein>
<evidence type="ECO:0000256" key="7">
    <source>
        <dbReference type="ARBA" id="ARBA00023033"/>
    </source>
</evidence>
<comment type="cofactor">
    <cofactor evidence="1">
        <name>heme</name>
        <dbReference type="ChEBI" id="CHEBI:30413"/>
    </cofactor>
</comment>
<keyword evidence="10" id="KW-1185">Reference proteome</keyword>
<dbReference type="InterPro" id="IPR017972">
    <property type="entry name" value="Cyt_P450_CS"/>
</dbReference>
<dbReference type="GO" id="GO:0020037">
    <property type="term" value="F:heme binding"/>
    <property type="evidence" value="ECO:0007669"/>
    <property type="project" value="InterPro"/>
</dbReference>
<evidence type="ECO:0000256" key="5">
    <source>
        <dbReference type="ARBA" id="ARBA00023002"/>
    </source>
</evidence>
<dbReference type="Gene3D" id="1.10.630.10">
    <property type="entry name" value="Cytochrome P450"/>
    <property type="match status" value="1"/>
</dbReference>
<dbReference type="GO" id="GO:0005506">
    <property type="term" value="F:iron ion binding"/>
    <property type="evidence" value="ECO:0007669"/>
    <property type="project" value="InterPro"/>
</dbReference>
<keyword evidence="4 8" id="KW-0479">Metal-binding</keyword>
<dbReference type="GO" id="GO:0004497">
    <property type="term" value="F:monooxygenase activity"/>
    <property type="evidence" value="ECO:0007669"/>
    <property type="project" value="UniProtKB-KW"/>
</dbReference>
<evidence type="ECO:0000256" key="2">
    <source>
        <dbReference type="ARBA" id="ARBA00010617"/>
    </source>
</evidence>
<evidence type="ECO:0000256" key="6">
    <source>
        <dbReference type="ARBA" id="ARBA00023004"/>
    </source>
</evidence>
<dbReference type="AlphaFoldDB" id="A0A6A2XG16"/>
<dbReference type="PANTHER" id="PTHR47946:SF10">
    <property type="entry name" value="CYTOCHROME P450 78A5"/>
    <property type="match status" value="1"/>
</dbReference>
<keyword evidence="6 8" id="KW-0408">Iron</keyword>
<dbReference type="InterPro" id="IPR036396">
    <property type="entry name" value="Cyt_P450_sf"/>
</dbReference>
<keyword evidence="3 8" id="KW-0349">Heme</keyword>
<reference evidence="9" key="1">
    <citation type="submission" date="2019-09" db="EMBL/GenBank/DDBJ databases">
        <title>Draft genome information of white flower Hibiscus syriacus.</title>
        <authorList>
            <person name="Kim Y.-M."/>
        </authorList>
    </citation>
    <scope>NUCLEOTIDE SEQUENCE [LARGE SCALE GENOMIC DNA]</scope>
    <source>
        <strain evidence="9">YM2019G1</strain>
    </source>
</reference>
<dbReference type="EMBL" id="VEPZ02001760">
    <property type="protein sequence ID" value="KAE8657399.1"/>
    <property type="molecule type" value="Genomic_DNA"/>
</dbReference>
<evidence type="ECO:0000313" key="10">
    <source>
        <dbReference type="Proteomes" id="UP000436088"/>
    </source>
</evidence>
<evidence type="ECO:0000313" key="9">
    <source>
        <dbReference type="EMBL" id="KAE8657399.1"/>
    </source>
</evidence>
<dbReference type="InterPro" id="IPR001128">
    <property type="entry name" value="Cyt_P450"/>
</dbReference>
<keyword evidence="5 8" id="KW-0560">Oxidoreductase</keyword>
<keyword evidence="7 8" id="KW-0503">Monooxygenase</keyword>
<evidence type="ECO:0000256" key="8">
    <source>
        <dbReference type="RuleBase" id="RU000461"/>
    </source>
</evidence>
<gene>
    <name evidence="9" type="ORF">F3Y22_tig00116995pilonHSYRG00042</name>
</gene>
<dbReference type="PANTHER" id="PTHR47946">
    <property type="entry name" value="CYTOCHROME P450 78A7-RELATED"/>
    <property type="match status" value="1"/>
</dbReference>
<dbReference type="GO" id="GO:0016705">
    <property type="term" value="F:oxidoreductase activity, acting on paired donors, with incorporation or reduction of molecular oxygen"/>
    <property type="evidence" value="ECO:0007669"/>
    <property type="project" value="InterPro"/>
</dbReference>
<comment type="caution">
    <text evidence="9">The sequence shown here is derived from an EMBL/GenBank/DDBJ whole genome shotgun (WGS) entry which is preliminary data.</text>
</comment>
<dbReference type="InterPro" id="IPR051996">
    <property type="entry name" value="Cytochrome_P450_78A"/>
</dbReference>
<organism evidence="9 10">
    <name type="scientific">Hibiscus syriacus</name>
    <name type="common">Rose of Sharon</name>
    <dbReference type="NCBI Taxonomy" id="106335"/>
    <lineage>
        <taxon>Eukaryota</taxon>
        <taxon>Viridiplantae</taxon>
        <taxon>Streptophyta</taxon>
        <taxon>Embryophyta</taxon>
        <taxon>Tracheophyta</taxon>
        <taxon>Spermatophyta</taxon>
        <taxon>Magnoliopsida</taxon>
        <taxon>eudicotyledons</taxon>
        <taxon>Gunneridae</taxon>
        <taxon>Pentapetalae</taxon>
        <taxon>rosids</taxon>
        <taxon>malvids</taxon>
        <taxon>Malvales</taxon>
        <taxon>Malvaceae</taxon>
        <taxon>Malvoideae</taxon>
        <taxon>Hibiscus</taxon>
    </lineage>
</organism>
<evidence type="ECO:0000256" key="3">
    <source>
        <dbReference type="ARBA" id="ARBA00022617"/>
    </source>
</evidence>
<dbReference type="PROSITE" id="PS00086">
    <property type="entry name" value="CYTOCHROME_P450"/>
    <property type="match status" value="1"/>
</dbReference>
<evidence type="ECO:0000256" key="1">
    <source>
        <dbReference type="ARBA" id="ARBA00001971"/>
    </source>
</evidence>
<dbReference type="Proteomes" id="UP000436088">
    <property type="component" value="Unassembled WGS sequence"/>
</dbReference>
<sequence>MRRGNKRLGTCTTRAGDDRSILGRQRLLWGTLGCLRAPFGSGRRVCPGKAMGLATVHLWLVQLLRAFEWVTCEDDGDALDLTEHLKQSMEMKKSLVCKAIPRVC</sequence>
<evidence type="ECO:0000256" key="4">
    <source>
        <dbReference type="ARBA" id="ARBA00022723"/>
    </source>
</evidence>
<name>A0A6A2XG16_HIBSY</name>
<dbReference type="Pfam" id="PF00067">
    <property type="entry name" value="p450"/>
    <property type="match status" value="1"/>
</dbReference>
<dbReference type="SUPFAM" id="SSF48264">
    <property type="entry name" value="Cytochrome P450"/>
    <property type="match status" value="1"/>
</dbReference>
<comment type="similarity">
    <text evidence="2 8">Belongs to the cytochrome P450 family.</text>
</comment>
<proteinExistence type="inferred from homology"/>
<accession>A0A6A2XG16</accession>